<evidence type="ECO:0000256" key="5">
    <source>
        <dbReference type="HAMAP-Rule" id="MF_01804"/>
    </source>
</evidence>
<dbReference type="PANTHER" id="PTHR34298:SF2">
    <property type="entry name" value="SEGREGATION AND CONDENSATION PROTEIN B"/>
    <property type="match status" value="1"/>
</dbReference>
<dbReference type="GO" id="GO:0051301">
    <property type="term" value="P:cell division"/>
    <property type="evidence" value="ECO:0007669"/>
    <property type="project" value="UniProtKB-KW"/>
</dbReference>
<keyword evidence="4 5" id="KW-0131">Cell cycle</keyword>
<dbReference type="AlphaFoldDB" id="A0A1X9M9Z5"/>
<dbReference type="KEGG" id="bkw:BkAM31D_10515"/>
<dbReference type="GO" id="GO:0005737">
    <property type="term" value="C:cytoplasm"/>
    <property type="evidence" value="ECO:0007669"/>
    <property type="project" value="UniProtKB-SubCell"/>
</dbReference>
<dbReference type="STRING" id="199441.BkAM31D_10515"/>
<dbReference type="InterPro" id="IPR005234">
    <property type="entry name" value="ScpB_csome_segregation"/>
</dbReference>
<evidence type="ECO:0000256" key="2">
    <source>
        <dbReference type="ARBA" id="ARBA00022618"/>
    </source>
</evidence>
<evidence type="ECO:0000256" key="4">
    <source>
        <dbReference type="ARBA" id="ARBA00023306"/>
    </source>
</evidence>
<evidence type="ECO:0000256" key="3">
    <source>
        <dbReference type="ARBA" id="ARBA00022829"/>
    </source>
</evidence>
<dbReference type="SUPFAM" id="SSF46785">
    <property type="entry name" value="Winged helix' DNA-binding domain"/>
    <property type="match status" value="2"/>
</dbReference>
<keyword evidence="7" id="KW-1185">Reference proteome</keyword>
<gene>
    <name evidence="5 6" type="primary">scpB</name>
    <name evidence="6" type="ORF">BkAM31D_10515</name>
</gene>
<dbReference type="RefSeq" id="WP_066151657.1">
    <property type="nucleotide sequence ID" value="NZ_CP020814.1"/>
</dbReference>
<dbReference type="HAMAP" id="MF_01804">
    <property type="entry name" value="ScpB"/>
    <property type="match status" value="1"/>
</dbReference>
<evidence type="ECO:0000256" key="1">
    <source>
        <dbReference type="ARBA" id="ARBA00022490"/>
    </source>
</evidence>
<comment type="function">
    <text evidence="5">Participates in chromosomal partition during cell division. May act via the formation of a condensin-like complex containing Smc and ScpA that pull DNA away from mid-cell into both cell halves.</text>
</comment>
<dbReference type="NCBIfam" id="TIGR00281">
    <property type="entry name" value="SMC-Scp complex subunit ScpB"/>
    <property type="match status" value="1"/>
</dbReference>
<evidence type="ECO:0000313" key="7">
    <source>
        <dbReference type="Proteomes" id="UP000193006"/>
    </source>
</evidence>
<organism evidence="6 7">
    <name type="scientific">Halalkalibacter krulwichiae</name>
    <dbReference type="NCBI Taxonomy" id="199441"/>
    <lineage>
        <taxon>Bacteria</taxon>
        <taxon>Bacillati</taxon>
        <taxon>Bacillota</taxon>
        <taxon>Bacilli</taxon>
        <taxon>Bacillales</taxon>
        <taxon>Bacillaceae</taxon>
        <taxon>Halalkalibacter</taxon>
    </lineage>
</organism>
<comment type="subunit">
    <text evidence="5">Homodimer. Homodimerization may be required to stabilize the binding of ScpA to the Smc head domains. Component of a cohesin-like complex composed of ScpA, ScpB and the Smc homodimer, in which ScpA and ScpB bind to the head domain of Smc. The presence of the three proteins is required for the association of the complex with DNA.</text>
</comment>
<dbReference type="EMBL" id="CP020814">
    <property type="protein sequence ID" value="ARK30226.1"/>
    <property type="molecule type" value="Genomic_DNA"/>
</dbReference>
<evidence type="ECO:0000313" key="6">
    <source>
        <dbReference type="EMBL" id="ARK30226.1"/>
    </source>
</evidence>
<accession>A0A1X9M9Z5</accession>
<proteinExistence type="inferred from homology"/>
<dbReference type="Pfam" id="PF04079">
    <property type="entry name" value="SMC_ScpB"/>
    <property type="match status" value="1"/>
</dbReference>
<dbReference type="InterPro" id="IPR036390">
    <property type="entry name" value="WH_DNA-bd_sf"/>
</dbReference>
<protein>
    <recommendedName>
        <fullName evidence="5">Segregation and condensation protein B</fullName>
    </recommendedName>
</protein>
<dbReference type="Proteomes" id="UP000193006">
    <property type="component" value="Chromosome"/>
</dbReference>
<comment type="similarity">
    <text evidence="5">Belongs to the ScpB family.</text>
</comment>
<keyword evidence="1 5" id="KW-0963">Cytoplasm</keyword>
<dbReference type="InterPro" id="IPR036388">
    <property type="entry name" value="WH-like_DNA-bd_sf"/>
</dbReference>
<dbReference type="PANTHER" id="PTHR34298">
    <property type="entry name" value="SEGREGATION AND CONDENSATION PROTEIN B"/>
    <property type="match status" value="1"/>
</dbReference>
<name>A0A1X9M9Z5_9BACI</name>
<dbReference type="PIRSF" id="PIRSF019345">
    <property type="entry name" value="ScpB"/>
    <property type="match status" value="1"/>
</dbReference>
<dbReference type="GO" id="GO:0006260">
    <property type="term" value="P:DNA replication"/>
    <property type="evidence" value="ECO:0007669"/>
    <property type="project" value="UniProtKB-UniRule"/>
</dbReference>
<sequence>MTIQELQATIEGLLFVVGDEGMTIPAMADVIEVETDTISEAIYSLQLLFKEQQRGLQIVEVAGAYRLTTLPEHAPYFKKLATSPLHSGLSQAALETLAIVAYRQPITRMEIEDIRGVKSDRSIQTLTSKLLIKEVGRATGPGRPILYGTTTFFLDHFGLKSLDELPPLPDNIDESSFEEETDLFFQKFEEDLEKDY</sequence>
<reference evidence="6 7" key="1">
    <citation type="submission" date="2017-04" db="EMBL/GenBank/DDBJ databases">
        <title>Bacillus krulwichiae AM31D Genome sequencing and assembly.</title>
        <authorList>
            <person name="Krulwich T.A."/>
            <person name="Anastor L."/>
            <person name="Ehrlich R."/>
            <person name="Ehrlich G.D."/>
            <person name="Janto B."/>
        </authorList>
    </citation>
    <scope>NUCLEOTIDE SEQUENCE [LARGE SCALE GENOMIC DNA]</scope>
    <source>
        <strain evidence="6 7">AM31D</strain>
    </source>
</reference>
<dbReference type="GO" id="GO:0051304">
    <property type="term" value="P:chromosome separation"/>
    <property type="evidence" value="ECO:0007669"/>
    <property type="project" value="InterPro"/>
</dbReference>
<keyword evidence="2 5" id="KW-0132">Cell division</keyword>
<keyword evidence="3 5" id="KW-0159">Chromosome partition</keyword>
<dbReference type="Gene3D" id="1.10.10.10">
    <property type="entry name" value="Winged helix-like DNA-binding domain superfamily/Winged helix DNA-binding domain"/>
    <property type="match status" value="2"/>
</dbReference>
<comment type="subcellular location">
    <subcellularLocation>
        <location evidence="5">Cytoplasm</location>
    </subcellularLocation>
    <text evidence="5">Associated with two foci at the outer edges of the nucleoid region in young cells, and at four foci within both cell halves in older cells.</text>
</comment>